<protein>
    <submittedName>
        <fullName evidence="2">Uncharacterized protein</fullName>
    </submittedName>
</protein>
<dbReference type="RefSeq" id="WP_015425342.1">
    <property type="nucleotide sequence ID" value="NC_020449.1"/>
</dbReference>
<evidence type="ECO:0000313" key="2">
    <source>
        <dbReference type="EMBL" id="CAO81484.1"/>
    </source>
</evidence>
<dbReference type="InterPro" id="IPR019734">
    <property type="entry name" value="TPR_rpt"/>
</dbReference>
<keyword evidence="3" id="KW-1185">Reference proteome</keyword>
<feature type="chain" id="PRO_5002758279" evidence="1">
    <location>
        <begin position="20"/>
        <end position="213"/>
    </location>
</feature>
<dbReference type="OrthoDB" id="5450625at2"/>
<dbReference type="HOGENOM" id="CLU_1292534_0_0_0"/>
<dbReference type="Pfam" id="PF14559">
    <property type="entry name" value="TPR_19"/>
    <property type="match status" value="1"/>
</dbReference>
<dbReference type="Proteomes" id="UP000002019">
    <property type="component" value="Chromosome"/>
</dbReference>
<dbReference type="AlphaFoldDB" id="B0VFP7"/>
<organism evidence="2 3">
    <name type="scientific">Cloacimonas acidaminovorans (strain Evry)</name>
    <dbReference type="NCBI Taxonomy" id="459349"/>
    <lineage>
        <taxon>Bacteria</taxon>
        <taxon>Pseudomonadati</taxon>
        <taxon>Candidatus Cloacimonadota</taxon>
        <taxon>Candidatus Cloacimonadia</taxon>
        <taxon>Candidatus Cloacimonadales</taxon>
        <taxon>Candidatus Cloacimonadaceae</taxon>
        <taxon>Candidatus Cloacimonas</taxon>
    </lineage>
</organism>
<dbReference type="KEGG" id="caci:CLOAM1648"/>
<name>B0VFP7_CLOAI</name>
<evidence type="ECO:0000313" key="3">
    <source>
        <dbReference type="Proteomes" id="UP000002019"/>
    </source>
</evidence>
<dbReference type="SUPFAM" id="SSF48452">
    <property type="entry name" value="TPR-like"/>
    <property type="match status" value="1"/>
</dbReference>
<proteinExistence type="predicted"/>
<feature type="signal peptide" evidence="1">
    <location>
        <begin position="1"/>
        <end position="19"/>
    </location>
</feature>
<dbReference type="InterPro" id="IPR011990">
    <property type="entry name" value="TPR-like_helical_dom_sf"/>
</dbReference>
<dbReference type="Gene3D" id="1.25.40.10">
    <property type="entry name" value="Tetratricopeptide repeat domain"/>
    <property type="match status" value="1"/>
</dbReference>
<sequence length="213" mass="24729">MKKYVFITLGLLALAFCFAEESPVTLYLQNQNLETYQQAVNYLIKIDQEGESGMQAKLNLAYIGNLESLRLMELAKADIENLKPGERFALANLYLEMDKYDDAIDIYNLLNEATPKWSCPWRHKGEALYKSGNYEAAKKSLEMAIETNKEHYDAYLWYAKTLYELKDYRNALNALETAFDLTEELEDSGFDQVIPEEEINQLYQELQKLTQNK</sequence>
<keyword evidence="1" id="KW-0732">Signal</keyword>
<dbReference type="EMBL" id="CU466930">
    <property type="protein sequence ID" value="CAO81484.1"/>
    <property type="molecule type" value="Genomic_DNA"/>
</dbReference>
<dbReference type="eggNOG" id="COG0457">
    <property type="taxonomic scope" value="Bacteria"/>
</dbReference>
<dbReference type="SMART" id="SM00028">
    <property type="entry name" value="TPR"/>
    <property type="match status" value="3"/>
</dbReference>
<accession>B0VFP7</accession>
<evidence type="ECO:0000256" key="1">
    <source>
        <dbReference type="SAM" id="SignalP"/>
    </source>
</evidence>
<dbReference type="Pfam" id="PF13181">
    <property type="entry name" value="TPR_8"/>
    <property type="match status" value="1"/>
</dbReference>
<gene>
    <name evidence="2" type="ordered locus">CLOAM1648</name>
</gene>
<dbReference type="STRING" id="459349.CLOAM1648"/>
<reference evidence="2 3" key="1">
    <citation type="journal article" date="2008" name="J. Bacteriol.">
        <title>'Candidatus Cloacamonas acidaminovorans': genome sequence reconstruction provides a first glimpse of a new bacterial division.</title>
        <authorList>
            <person name="Pelletier E."/>
            <person name="Kreimeyer A."/>
            <person name="Bocs S."/>
            <person name="Rouy Z."/>
            <person name="Gyapay G."/>
            <person name="Chouari R."/>
            <person name="Riviere D."/>
            <person name="Ganesan A."/>
            <person name="Daegelen P."/>
            <person name="Sghir A."/>
            <person name="Cohen G.N."/>
            <person name="Medigue C."/>
            <person name="Weissenbach J."/>
            <person name="Le Paslier D."/>
        </authorList>
    </citation>
    <scope>NUCLEOTIDE SEQUENCE [LARGE SCALE GENOMIC DNA]</scope>
    <source>
        <strain evidence="3">Evry</strain>
    </source>
</reference>